<dbReference type="STRING" id="34002.SAMN04489859_11024"/>
<sequence length="247" mass="28117">MMQDPHADDPWLNLREKDRAGGARAERATVLISEIPNVEPLDAQLGAFPKKTVPDALHGAFWGQPQPSISELEIAGGDPTKVAPMQTYAVLDAAKVINLPELLENSGLEHRCLFKGDAYDDLKQVAPWVVKLDQGSDFTRNLFTRGDAPWYLWDADPGIYVRSRGSLEQMWRHFRKFTRIRDERGKWFYFRFWETRWIDRFIAAMPADQSRRLLAPVSAVYAIAAGAPSRVYCIQLNRNNFETTGAH</sequence>
<protein>
    <recommendedName>
        <fullName evidence="1">DUF4123 domain-containing protein</fullName>
    </recommendedName>
</protein>
<dbReference type="AlphaFoldDB" id="A0A1H8PLD7"/>
<dbReference type="RefSeq" id="WP_170852006.1">
    <property type="nucleotide sequence ID" value="NZ_CP067124.1"/>
</dbReference>
<accession>A0A1H8PLD7</accession>
<organism evidence="2 3">
    <name type="scientific">Paracoccus alcaliphilus</name>
    <dbReference type="NCBI Taxonomy" id="34002"/>
    <lineage>
        <taxon>Bacteria</taxon>
        <taxon>Pseudomonadati</taxon>
        <taxon>Pseudomonadota</taxon>
        <taxon>Alphaproteobacteria</taxon>
        <taxon>Rhodobacterales</taxon>
        <taxon>Paracoccaceae</taxon>
        <taxon>Paracoccus</taxon>
    </lineage>
</organism>
<keyword evidence="3" id="KW-1185">Reference proteome</keyword>
<proteinExistence type="predicted"/>
<dbReference type="InterPro" id="IPR025391">
    <property type="entry name" value="DUF4123"/>
</dbReference>
<dbReference type="EMBL" id="FODE01000102">
    <property type="protein sequence ID" value="SEO42528.1"/>
    <property type="molecule type" value="Genomic_DNA"/>
</dbReference>
<gene>
    <name evidence="2" type="ORF">SAMN04489859_11024</name>
</gene>
<dbReference type="Pfam" id="PF13503">
    <property type="entry name" value="DUF4123"/>
    <property type="match status" value="1"/>
</dbReference>
<dbReference type="Proteomes" id="UP000199054">
    <property type="component" value="Unassembled WGS sequence"/>
</dbReference>
<evidence type="ECO:0000313" key="3">
    <source>
        <dbReference type="Proteomes" id="UP000199054"/>
    </source>
</evidence>
<name>A0A1H8PLD7_9RHOB</name>
<feature type="domain" description="DUF4123" evidence="1">
    <location>
        <begin position="88"/>
        <end position="211"/>
    </location>
</feature>
<reference evidence="2 3" key="1">
    <citation type="submission" date="2016-10" db="EMBL/GenBank/DDBJ databases">
        <authorList>
            <person name="de Groot N.N."/>
        </authorList>
    </citation>
    <scope>NUCLEOTIDE SEQUENCE [LARGE SCALE GENOMIC DNA]</scope>
    <source>
        <strain evidence="2 3">DSM 8512</strain>
    </source>
</reference>
<evidence type="ECO:0000259" key="1">
    <source>
        <dbReference type="Pfam" id="PF13503"/>
    </source>
</evidence>
<evidence type="ECO:0000313" key="2">
    <source>
        <dbReference type="EMBL" id="SEO42528.1"/>
    </source>
</evidence>